<keyword evidence="5" id="KW-0282">Flagellum</keyword>
<dbReference type="PANTHER" id="PTHR42792">
    <property type="entry name" value="FLAGELLIN"/>
    <property type="match status" value="1"/>
</dbReference>
<dbReference type="OrthoDB" id="8328560at2"/>
<dbReference type="InterPro" id="IPR046358">
    <property type="entry name" value="Flagellin_C"/>
</dbReference>
<evidence type="ECO:0000256" key="3">
    <source>
        <dbReference type="ARBA" id="ARBA00023143"/>
    </source>
</evidence>
<comment type="caution">
    <text evidence="5">The sequence shown here is derived from an EMBL/GenBank/DDBJ whole genome shotgun (WGS) entry which is preliminary data.</text>
</comment>
<organism evidence="5 6">
    <name type="scientific">Fulvimarina endophytica</name>
    <dbReference type="NCBI Taxonomy" id="2293836"/>
    <lineage>
        <taxon>Bacteria</taxon>
        <taxon>Pseudomonadati</taxon>
        <taxon>Pseudomonadota</taxon>
        <taxon>Alphaproteobacteria</taxon>
        <taxon>Hyphomicrobiales</taxon>
        <taxon>Aurantimonadaceae</taxon>
        <taxon>Fulvimarina</taxon>
    </lineage>
</organism>
<evidence type="ECO:0000313" key="5">
    <source>
        <dbReference type="EMBL" id="RFC62690.1"/>
    </source>
</evidence>
<dbReference type="InterPro" id="IPR001492">
    <property type="entry name" value="Flagellin"/>
</dbReference>
<comment type="subcellular location">
    <subcellularLocation>
        <location evidence="1">Bacterial flagellum</location>
    </subcellularLocation>
</comment>
<dbReference type="AlphaFoldDB" id="A0A371X0D0"/>
<gene>
    <name evidence="5" type="ORF">DYI37_14925</name>
</gene>
<reference evidence="5 6" key="1">
    <citation type="submission" date="2018-08" db="EMBL/GenBank/DDBJ databases">
        <title>Fulvimarina sp. 85, whole genome shotgun sequence.</title>
        <authorList>
            <person name="Tuo L."/>
        </authorList>
    </citation>
    <scope>NUCLEOTIDE SEQUENCE [LARGE SCALE GENOMIC DNA]</scope>
    <source>
        <strain evidence="5 6">85</strain>
    </source>
</reference>
<evidence type="ECO:0000313" key="6">
    <source>
        <dbReference type="Proteomes" id="UP000264310"/>
    </source>
</evidence>
<keyword evidence="6" id="KW-1185">Reference proteome</keyword>
<dbReference type="Pfam" id="PF00700">
    <property type="entry name" value="Flagellin_C"/>
    <property type="match status" value="1"/>
</dbReference>
<evidence type="ECO:0000256" key="1">
    <source>
        <dbReference type="ARBA" id="ARBA00004365"/>
    </source>
</evidence>
<dbReference type="PANTHER" id="PTHR42792:SF2">
    <property type="entry name" value="FLAGELLIN"/>
    <property type="match status" value="1"/>
</dbReference>
<protein>
    <submittedName>
        <fullName evidence="5">Flagellin</fullName>
    </submittedName>
</protein>
<dbReference type="EMBL" id="QURL01000006">
    <property type="protein sequence ID" value="RFC62690.1"/>
    <property type="molecule type" value="Genomic_DNA"/>
</dbReference>
<proteinExistence type="inferred from homology"/>
<comment type="similarity">
    <text evidence="2">Belongs to the bacterial flagellin family.</text>
</comment>
<evidence type="ECO:0000256" key="2">
    <source>
        <dbReference type="ARBA" id="ARBA00005709"/>
    </source>
</evidence>
<dbReference type="GO" id="GO:0009288">
    <property type="term" value="C:bacterial-type flagellum"/>
    <property type="evidence" value="ECO:0007669"/>
    <property type="project" value="UniProtKB-SubCell"/>
</dbReference>
<evidence type="ECO:0000259" key="4">
    <source>
        <dbReference type="Pfam" id="PF00700"/>
    </source>
</evidence>
<keyword evidence="5" id="KW-0969">Cilium</keyword>
<keyword evidence="5" id="KW-0966">Cell projection</keyword>
<name>A0A371X0D0_9HYPH</name>
<accession>A0A371X0D0</accession>
<keyword evidence="3" id="KW-0975">Bacterial flagellum</keyword>
<dbReference type="Proteomes" id="UP000264310">
    <property type="component" value="Unassembled WGS sequence"/>
</dbReference>
<sequence length="266" mass="27107">MDAFTGPMQLTGDANIAFKIDLTTGASGAETTATKDVKITKATISAALGTTDGKINSASEFQQVMIQALKDPDGNGDAATFVNAAGATVAAGAGTAGEPITGITVGSLGSGAVSFTFDTATNGTEKIAIKDIKATADSAEPQAGTEAMISVAEIDISKAGLKARGVETSADIKEVLTAYVNIVDAAIENVTSAASTLGSVSSRIDMQQDFLSKLNNTIEKGIGTLVDADMTEESTRLKALQTQQQLGVQSLSMANNSSQSLLSLFR</sequence>
<dbReference type="Gene3D" id="1.20.1330.10">
    <property type="entry name" value="f41 fragment of flagellin, N-terminal domain"/>
    <property type="match status" value="1"/>
</dbReference>
<feature type="domain" description="Flagellin C-terminal" evidence="4">
    <location>
        <begin position="181"/>
        <end position="265"/>
    </location>
</feature>
<dbReference type="SUPFAM" id="SSF64518">
    <property type="entry name" value="Phase 1 flagellin"/>
    <property type="match status" value="1"/>
</dbReference>
<dbReference type="GO" id="GO:0005198">
    <property type="term" value="F:structural molecule activity"/>
    <property type="evidence" value="ECO:0007669"/>
    <property type="project" value="InterPro"/>
</dbReference>